<comment type="caution">
    <text evidence="3">The sequence shown here is derived from an EMBL/GenBank/DDBJ whole genome shotgun (WGS) entry which is preliminary data.</text>
</comment>
<sequence length="257" mass="27716">MKNAKSIRLNSLFTKFMAVAAVTLTGVMATNLKSNTAHAATIVNNDTDVVTINYVPGYGIAIWDNPDNPQLKNNNKLQHATSWKVFETAYDSQGNKWYDLGGGQWIEAKWTKAGLNSVNPYVAFNQVASQSSSYSSSTQASNQVANTASYANAASSNNYSSASTTSSTSTTTSTTSSYTSTATGSEADAKAWIANKESGGSYTAQNGQYYGKYQLSISYLNGDLSATNQEKVADNYVYSRYGSWTAAKAFWLANGWY</sequence>
<keyword evidence="2" id="KW-0732">Signal</keyword>
<evidence type="ECO:0000313" key="3">
    <source>
        <dbReference type="EMBL" id="MCZ3845289.1"/>
    </source>
</evidence>
<organism evidence="3 4">
    <name type="scientific">Lactobacillus mulieris</name>
    <dbReference type="NCBI Taxonomy" id="2508708"/>
    <lineage>
        <taxon>Bacteria</taxon>
        <taxon>Bacillati</taxon>
        <taxon>Bacillota</taxon>
        <taxon>Bacilli</taxon>
        <taxon>Lactobacillales</taxon>
        <taxon>Lactobacillaceae</taxon>
        <taxon>Lactobacillus</taxon>
    </lineage>
</organism>
<protein>
    <recommendedName>
        <fullName evidence="5">Aggregation promoting factor</fullName>
    </recommendedName>
</protein>
<dbReference type="AlphaFoldDB" id="A0AAP3GXI0"/>
<gene>
    <name evidence="3" type="ORF">L2422_07260</name>
</gene>
<accession>A0AAP3GXI0</accession>
<dbReference type="Proteomes" id="UP001213015">
    <property type="component" value="Unassembled WGS sequence"/>
</dbReference>
<proteinExistence type="predicted"/>
<evidence type="ECO:0000256" key="1">
    <source>
        <dbReference type="SAM" id="MobiDB-lite"/>
    </source>
</evidence>
<evidence type="ECO:0000313" key="4">
    <source>
        <dbReference type="Proteomes" id="UP001213015"/>
    </source>
</evidence>
<name>A0AAP3GXI0_9LACO</name>
<evidence type="ECO:0008006" key="5">
    <source>
        <dbReference type="Google" id="ProtNLM"/>
    </source>
</evidence>
<feature type="region of interest" description="Disordered" evidence="1">
    <location>
        <begin position="156"/>
        <end position="181"/>
    </location>
</feature>
<feature type="chain" id="PRO_5042930610" description="Aggregation promoting factor" evidence="2">
    <location>
        <begin position="40"/>
        <end position="257"/>
    </location>
</feature>
<evidence type="ECO:0000256" key="2">
    <source>
        <dbReference type="SAM" id="SignalP"/>
    </source>
</evidence>
<dbReference type="EMBL" id="JAKHLF010000013">
    <property type="protein sequence ID" value="MCZ3845289.1"/>
    <property type="molecule type" value="Genomic_DNA"/>
</dbReference>
<reference evidence="3" key="1">
    <citation type="submission" date="2022-01" db="EMBL/GenBank/DDBJ databases">
        <title>VMRC isolate genome collection.</title>
        <authorList>
            <person name="France M."/>
            <person name="Rutt L."/>
            <person name="Humphrys M."/>
            <person name="Ravel J."/>
        </authorList>
    </citation>
    <scope>NUCLEOTIDE SEQUENCE</scope>
    <source>
        <strain evidence="3">C0127B5</strain>
    </source>
</reference>
<feature type="signal peptide" evidence="2">
    <location>
        <begin position="1"/>
        <end position="39"/>
    </location>
</feature>